<gene>
    <name evidence="4" type="ORF">Q5P01_025656</name>
</gene>
<keyword evidence="5" id="KW-1185">Reference proteome</keyword>
<sequence length="364" mass="40516">MTLTDVRLSDSAVYKFRFITNQKGGRYTAEPGVTVSVTALSVQVIKAPSYPRSHRVEMKCHSSCDLPGRRETFTSPSVYPPKVPSVSVSPSAEIVEGRSVTLTCSSDSNPAATYTWYKDNEAPLRQPAVFVFKSIRRSDSGQYYCEAENDLGRRRSEYLHFDVKYPPKVPSVSVSPSAEIVEGSSVNLTCSSDSNPAANYTWYKENEDSIKTSGQIFTITDIRPEHSGNYSCEAQNTIGRENSTLQLVVVAESGISTAAGVTAAGLLLLLMLLCVYVWVRKMRANKEPPEPEENPDNREQRRNRGQSEEQENLQYTTVRFSSAHMDPIYCNIRAAQPHTHEEEQEVTEYSVVRLNSDRTSPGSS</sequence>
<keyword evidence="2" id="KW-1133">Transmembrane helix</keyword>
<feature type="domain" description="Ig-like" evidence="3">
    <location>
        <begin position="167"/>
        <end position="250"/>
    </location>
</feature>
<proteinExistence type="predicted"/>
<keyword evidence="2" id="KW-0472">Membrane</keyword>
<feature type="region of interest" description="Disordered" evidence="1">
    <location>
        <begin position="286"/>
        <end position="313"/>
    </location>
</feature>
<dbReference type="SMART" id="SM00408">
    <property type="entry name" value="IGc2"/>
    <property type="match status" value="2"/>
</dbReference>
<dbReference type="Gene3D" id="2.60.40.10">
    <property type="entry name" value="Immunoglobulins"/>
    <property type="match status" value="3"/>
</dbReference>
<feature type="domain" description="Ig-like" evidence="3">
    <location>
        <begin position="81"/>
        <end position="160"/>
    </location>
</feature>
<dbReference type="PANTHER" id="PTHR46013">
    <property type="entry name" value="VASCULAR CELL ADHESION MOLECULE 1"/>
    <property type="match status" value="1"/>
</dbReference>
<evidence type="ECO:0000313" key="5">
    <source>
        <dbReference type="Proteomes" id="UP001187415"/>
    </source>
</evidence>
<dbReference type="Pfam" id="PF13895">
    <property type="entry name" value="Ig_2"/>
    <property type="match status" value="2"/>
</dbReference>
<dbReference type="InterPro" id="IPR013783">
    <property type="entry name" value="Ig-like_fold"/>
</dbReference>
<evidence type="ECO:0000256" key="2">
    <source>
        <dbReference type="SAM" id="Phobius"/>
    </source>
</evidence>
<dbReference type="CDD" id="cd00096">
    <property type="entry name" value="Ig"/>
    <property type="match status" value="1"/>
</dbReference>
<feature type="transmembrane region" description="Helical" evidence="2">
    <location>
        <begin position="258"/>
        <end position="279"/>
    </location>
</feature>
<dbReference type="AlphaFoldDB" id="A0AA88IMT7"/>
<organism evidence="4 5">
    <name type="scientific">Channa striata</name>
    <name type="common">Snakehead murrel</name>
    <name type="synonym">Ophicephalus striatus</name>
    <dbReference type="NCBI Taxonomy" id="64152"/>
    <lineage>
        <taxon>Eukaryota</taxon>
        <taxon>Metazoa</taxon>
        <taxon>Chordata</taxon>
        <taxon>Craniata</taxon>
        <taxon>Vertebrata</taxon>
        <taxon>Euteleostomi</taxon>
        <taxon>Actinopterygii</taxon>
        <taxon>Neopterygii</taxon>
        <taxon>Teleostei</taxon>
        <taxon>Neoteleostei</taxon>
        <taxon>Acanthomorphata</taxon>
        <taxon>Anabantaria</taxon>
        <taxon>Anabantiformes</taxon>
        <taxon>Channoidei</taxon>
        <taxon>Channidae</taxon>
        <taxon>Channa</taxon>
    </lineage>
</organism>
<dbReference type="Proteomes" id="UP001187415">
    <property type="component" value="Unassembled WGS sequence"/>
</dbReference>
<dbReference type="PROSITE" id="PS50835">
    <property type="entry name" value="IG_LIKE"/>
    <property type="match status" value="2"/>
</dbReference>
<dbReference type="PANTHER" id="PTHR46013:SF4">
    <property type="entry name" value="B-CELL RECEPTOR CD22-RELATED"/>
    <property type="match status" value="1"/>
</dbReference>
<dbReference type="InterPro" id="IPR036179">
    <property type="entry name" value="Ig-like_dom_sf"/>
</dbReference>
<dbReference type="InterPro" id="IPR007110">
    <property type="entry name" value="Ig-like_dom"/>
</dbReference>
<dbReference type="EMBL" id="JAUPFM010000021">
    <property type="protein sequence ID" value="KAK2817465.1"/>
    <property type="molecule type" value="Genomic_DNA"/>
</dbReference>
<dbReference type="SMART" id="SM00409">
    <property type="entry name" value="IG"/>
    <property type="match status" value="2"/>
</dbReference>
<dbReference type="SUPFAM" id="SSF48726">
    <property type="entry name" value="Immunoglobulin"/>
    <property type="match status" value="2"/>
</dbReference>
<dbReference type="InterPro" id="IPR003598">
    <property type="entry name" value="Ig_sub2"/>
</dbReference>
<keyword evidence="2" id="KW-0812">Transmembrane</keyword>
<feature type="compositionally biased region" description="Basic and acidic residues" evidence="1">
    <location>
        <begin position="286"/>
        <end position="307"/>
    </location>
</feature>
<accession>A0AA88IMT7</accession>
<protein>
    <recommendedName>
        <fullName evidence="3">Ig-like domain-containing protein</fullName>
    </recommendedName>
</protein>
<evidence type="ECO:0000259" key="3">
    <source>
        <dbReference type="PROSITE" id="PS50835"/>
    </source>
</evidence>
<feature type="region of interest" description="Disordered" evidence="1">
    <location>
        <begin position="336"/>
        <end position="364"/>
    </location>
</feature>
<comment type="caution">
    <text evidence="4">The sequence shown here is derived from an EMBL/GenBank/DDBJ whole genome shotgun (WGS) entry which is preliminary data.</text>
</comment>
<reference evidence="4" key="1">
    <citation type="submission" date="2023-07" db="EMBL/GenBank/DDBJ databases">
        <title>Chromosome-level Genome Assembly of Striped Snakehead (Channa striata).</title>
        <authorList>
            <person name="Liu H."/>
        </authorList>
    </citation>
    <scope>NUCLEOTIDE SEQUENCE</scope>
    <source>
        <strain evidence="4">Gz</strain>
        <tissue evidence="4">Muscle</tissue>
    </source>
</reference>
<dbReference type="InterPro" id="IPR003599">
    <property type="entry name" value="Ig_sub"/>
</dbReference>
<name>A0AA88IMT7_CHASR</name>
<evidence type="ECO:0000313" key="4">
    <source>
        <dbReference type="EMBL" id="KAK2817465.1"/>
    </source>
</evidence>
<evidence type="ECO:0000256" key="1">
    <source>
        <dbReference type="SAM" id="MobiDB-lite"/>
    </source>
</evidence>